<dbReference type="FunFam" id="3.80.10.10:FF:000642">
    <property type="entry name" value="Leucine-rich receptor-like protein kinase family protein"/>
    <property type="match status" value="1"/>
</dbReference>
<dbReference type="GO" id="GO:0016020">
    <property type="term" value="C:membrane"/>
    <property type="evidence" value="ECO:0007669"/>
    <property type="project" value="UniProtKB-SubCell"/>
</dbReference>
<dbReference type="FunFam" id="3.80.10.10:FF:000077">
    <property type="entry name" value="LRR receptor-like serine/threonine-protein kinase ERL1"/>
    <property type="match status" value="1"/>
</dbReference>
<evidence type="ECO:0000256" key="2">
    <source>
        <dbReference type="ARBA" id="ARBA00008684"/>
    </source>
</evidence>
<dbReference type="Pfam" id="PF00069">
    <property type="entry name" value="Pkinase"/>
    <property type="match status" value="1"/>
</dbReference>
<keyword evidence="10 14" id="KW-0067">ATP-binding</keyword>
<dbReference type="Proteomes" id="UP001567538">
    <property type="component" value="Unassembled WGS sequence"/>
</dbReference>
<keyword evidence="8 14" id="KW-0547">Nucleotide-binding</keyword>
<keyword evidence="3" id="KW-0433">Leucine-rich repeat</keyword>
<keyword evidence="4" id="KW-0808">Transferase</keyword>
<feature type="chain" id="PRO_5044823532" evidence="16">
    <location>
        <begin position="23"/>
        <end position="1019"/>
    </location>
</feature>
<dbReference type="InterPro" id="IPR008271">
    <property type="entry name" value="Ser/Thr_kinase_AS"/>
</dbReference>
<evidence type="ECO:0000256" key="16">
    <source>
        <dbReference type="SAM" id="SignalP"/>
    </source>
</evidence>
<proteinExistence type="inferred from homology"/>
<dbReference type="AlphaFoldDB" id="A0ABD1I0I5"/>
<dbReference type="Gene3D" id="1.10.510.10">
    <property type="entry name" value="Transferase(Phosphotransferase) domain 1"/>
    <property type="match status" value="1"/>
</dbReference>
<dbReference type="PROSITE" id="PS00108">
    <property type="entry name" value="PROTEIN_KINASE_ST"/>
    <property type="match status" value="1"/>
</dbReference>
<dbReference type="InterPro" id="IPR055414">
    <property type="entry name" value="LRR_R13L4/SHOC2-like"/>
</dbReference>
<evidence type="ECO:0000313" key="18">
    <source>
        <dbReference type="EMBL" id="KAL1562236.1"/>
    </source>
</evidence>
<dbReference type="InterPro" id="IPR032675">
    <property type="entry name" value="LRR_dom_sf"/>
</dbReference>
<dbReference type="InterPro" id="IPR003591">
    <property type="entry name" value="Leu-rich_rpt_typical-subtyp"/>
</dbReference>
<dbReference type="SMART" id="SM00220">
    <property type="entry name" value="S_TKc"/>
    <property type="match status" value="1"/>
</dbReference>
<comment type="caution">
    <text evidence="18">The sequence shown here is derived from an EMBL/GenBank/DDBJ whole genome shotgun (WGS) entry which is preliminary data.</text>
</comment>
<dbReference type="InterPro" id="IPR011009">
    <property type="entry name" value="Kinase-like_dom_sf"/>
</dbReference>
<dbReference type="InterPro" id="IPR050647">
    <property type="entry name" value="Plant_LRR-RLKs"/>
</dbReference>
<reference evidence="18 19" key="1">
    <citation type="submission" date="2024-06" db="EMBL/GenBank/DDBJ databases">
        <title>A chromosome level genome sequence of Diviner's sage (Salvia divinorum).</title>
        <authorList>
            <person name="Ford S.A."/>
            <person name="Ro D.-K."/>
            <person name="Ness R.W."/>
            <person name="Phillips M.A."/>
        </authorList>
    </citation>
    <scope>NUCLEOTIDE SEQUENCE [LARGE SCALE GENOMIC DNA]</scope>
    <source>
        <strain evidence="18">SAF-2024a</strain>
        <tissue evidence="18">Leaf</tissue>
    </source>
</reference>
<dbReference type="SUPFAM" id="SSF52058">
    <property type="entry name" value="L domain-like"/>
    <property type="match status" value="2"/>
</dbReference>
<dbReference type="SUPFAM" id="SSF56112">
    <property type="entry name" value="Protein kinase-like (PK-like)"/>
    <property type="match status" value="1"/>
</dbReference>
<evidence type="ECO:0000256" key="8">
    <source>
        <dbReference type="ARBA" id="ARBA00022741"/>
    </source>
</evidence>
<evidence type="ECO:0000256" key="3">
    <source>
        <dbReference type="ARBA" id="ARBA00022614"/>
    </source>
</evidence>
<dbReference type="InterPro" id="IPR017441">
    <property type="entry name" value="Protein_kinase_ATP_BS"/>
</dbReference>
<gene>
    <name evidence="18" type="ORF">AAHA92_04834</name>
</gene>
<dbReference type="GO" id="GO:0051707">
    <property type="term" value="P:response to other organism"/>
    <property type="evidence" value="ECO:0007669"/>
    <property type="project" value="UniProtKB-ARBA"/>
</dbReference>
<evidence type="ECO:0000256" key="6">
    <source>
        <dbReference type="ARBA" id="ARBA00022729"/>
    </source>
</evidence>
<feature type="signal peptide" evidence="16">
    <location>
        <begin position="1"/>
        <end position="22"/>
    </location>
</feature>
<dbReference type="InterPro" id="IPR013210">
    <property type="entry name" value="LRR_N_plant-typ"/>
</dbReference>
<dbReference type="SMART" id="SM00369">
    <property type="entry name" value="LRR_TYP"/>
    <property type="match status" value="8"/>
</dbReference>
<keyword evidence="13" id="KW-0325">Glycoprotein</keyword>
<evidence type="ECO:0000256" key="9">
    <source>
        <dbReference type="ARBA" id="ARBA00022777"/>
    </source>
</evidence>
<keyword evidence="7" id="KW-0677">Repeat</keyword>
<feature type="transmembrane region" description="Helical" evidence="15">
    <location>
        <begin position="630"/>
        <end position="653"/>
    </location>
</feature>
<dbReference type="Gene3D" id="3.80.10.10">
    <property type="entry name" value="Ribonuclease Inhibitor"/>
    <property type="match status" value="4"/>
</dbReference>
<evidence type="ECO:0000256" key="12">
    <source>
        <dbReference type="ARBA" id="ARBA00023136"/>
    </source>
</evidence>
<keyword evidence="9" id="KW-0418">Kinase</keyword>
<dbReference type="PROSITE" id="PS00107">
    <property type="entry name" value="PROTEIN_KINASE_ATP"/>
    <property type="match status" value="1"/>
</dbReference>
<dbReference type="InterPro" id="IPR000719">
    <property type="entry name" value="Prot_kinase_dom"/>
</dbReference>
<keyword evidence="11 15" id="KW-1133">Transmembrane helix</keyword>
<dbReference type="Pfam" id="PF00560">
    <property type="entry name" value="LRR_1"/>
    <property type="match status" value="8"/>
</dbReference>
<evidence type="ECO:0000256" key="15">
    <source>
        <dbReference type="SAM" id="Phobius"/>
    </source>
</evidence>
<evidence type="ECO:0000256" key="7">
    <source>
        <dbReference type="ARBA" id="ARBA00022737"/>
    </source>
</evidence>
<dbReference type="EMBL" id="JBEAFC010000003">
    <property type="protein sequence ID" value="KAL1562236.1"/>
    <property type="molecule type" value="Genomic_DNA"/>
</dbReference>
<dbReference type="Pfam" id="PF08263">
    <property type="entry name" value="LRRNT_2"/>
    <property type="match status" value="1"/>
</dbReference>
<keyword evidence="12 15" id="KW-0472">Membrane</keyword>
<dbReference type="Pfam" id="PF23598">
    <property type="entry name" value="LRR_14"/>
    <property type="match status" value="1"/>
</dbReference>
<evidence type="ECO:0000256" key="1">
    <source>
        <dbReference type="ARBA" id="ARBA00004479"/>
    </source>
</evidence>
<dbReference type="PANTHER" id="PTHR48056">
    <property type="entry name" value="LRR RECEPTOR-LIKE SERINE/THREONINE-PROTEIN KINASE-RELATED"/>
    <property type="match status" value="1"/>
</dbReference>
<dbReference type="GO" id="GO:0006952">
    <property type="term" value="P:defense response"/>
    <property type="evidence" value="ECO:0007669"/>
    <property type="project" value="UniProtKB-ARBA"/>
</dbReference>
<keyword evidence="19" id="KW-1185">Reference proteome</keyword>
<evidence type="ECO:0000256" key="10">
    <source>
        <dbReference type="ARBA" id="ARBA00022840"/>
    </source>
</evidence>
<dbReference type="GO" id="GO:0005524">
    <property type="term" value="F:ATP binding"/>
    <property type="evidence" value="ECO:0007669"/>
    <property type="project" value="UniProtKB-UniRule"/>
</dbReference>
<sequence>MSKMPFLHLLLLLSSLPVIVISQQFSTADRAILLNVKKQWGEPQILSHWNSTSSPCDWPEIKCSGGAVTEVTLSGYNLNGTVPESISSLQNLTVIDLSYNNLLEDFPMTILNCSNLRYLDLSQNLFQGKIPAEIGLLKELRHLDLSGNSFAGDIPPEIGELEELITLNLYMNSFDGSYPKEISKLANLVSLRLAYNNHLLPAAIPPEFGNLTKLEYLWMPDANVIGALPQSFANLSSLQHLDLSMNDINGEIPRGLFLLRNLSVVYLYKNKLSGVIPQAIESLNLVEFDISMNNLVGEIPEDFGKLKKLEVLNLYANELSGEMPLSIGEIPSLKEFKVFRNNLSGILPPAMGNYSKLESFEVSDNHFTGILPENLCTGETLFGVVAFNNNLTGEIPKSLGNCPHLRTLQLYNNHFSGEIPAGVWTGLNMTSMMLSDNIFSGELPRRIAWNMTRLELSNNKFSGVIPAEASSWAKLIVFKASNNSITGPIPKGFTALHELTTLSLDGNSLSGELPPEIISWASLNTLNLARNQLSGPIPASFGSLPDLLDLDLSDNQLSGEIPPELGRLKLTSLNLSSNRLTGKIPDGFDNLAFSNSFLNNSKLCARNPISNLRSCSYIHFQESKKLPHKILAVILVLATVLLLITLATTRFLVREYRRKKLSRDLATWKLTSFQRLDFTEASILSRLQESRMIGSGGSGKVYKIPVDRGTQCVAVKKIGSDTKVDRLLEKEFLSEVHILGSVRHSNIVKLLCCISSEDSKLLVYEYMENHSLDRWLHDSKRKALPLGAAVLDWPARLRIALGAARGLCYMHHDCSPPIIHRDVKSSNILLDSEFNAKVADFGLAKNLMKRGEEPDTMSAIAGSFGYIAPEYGYTRKVNEKIDVYSFGVVLLELVTGREPNRGDEHTSLAEWAWRNYGEGKPVADVLDQEIKEGVYLEEMISVYKLGLMCTSPLPTSRPSMKDVVQILQRCCPLDADHRRKAGKEYDVAPLLGAEKYIASYRCDSKKLMGQSDSSLISLV</sequence>
<dbReference type="FunFam" id="1.10.510.10:FF:000714">
    <property type="entry name" value="Kinase family with leucine-rich repeat domain-containing protein"/>
    <property type="match status" value="1"/>
</dbReference>
<keyword evidence="5 15" id="KW-0812">Transmembrane</keyword>
<evidence type="ECO:0000313" key="19">
    <source>
        <dbReference type="Proteomes" id="UP001567538"/>
    </source>
</evidence>
<evidence type="ECO:0000259" key="17">
    <source>
        <dbReference type="PROSITE" id="PS50011"/>
    </source>
</evidence>
<evidence type="ECO:0000256" key="11">
    <source>
        <dbReference type="ARBA" id="ARBA00022989"/>
    </source>
</evidence>
<dbReference type="PROSITE" id="PS50011">
    <property type="entry name" value="PROTEIN_KINASE_DOM"/>
    <property type="match status" value="1"/>
</dbReference>
<name>A0ABD1I0I5_SALDI</name>
<dbReference type="Pfam" id="PF13516">
    <property type="entry name" value="LRR_6"/>
    <property type="match status" value="1"/>
</dbReference>
<comment type="similarity">
    <text evidence="2">Belongs to the protein kinase superfamily. Ser/Thr protein kinase family.</text>
</comment>
<feature type="domain" description="Protein kinase" evidence="17">
    <location>
        <begin position="687"/>
        <end position="991"/>
    </location>
</feature>
<evidence type="ECO:0000256" key="13">
    <source>
        <dbReference type="ARBA" id="ARBA00023180"/>
    </source>
</evidence>
<keyword evidence="6 16" id="KW-0732">Signal</keyword>
<protein>
    <submittedName>
        <fullName evidence="18">Receptor-like protein kinase HSL1</fullName>
    </submittedName>
</protein>
<dbReference type="Gene3D" id="3.30.200.20">
    <property type="entry name" value="Phosphorylase Kinase, domain 1"/>
    <property type="match status" value="1"/>
</dbReference>
<feature type="binding site" evidence="14">
    <location>
        <position position="717"/>
    </location>
    <ligand>
        <name>ATP</name>
        <dbReference type="ChEBI" id="CHEBI:30616"/>
    </ligand>
</feature>
<dbReference type="FunFam" id="3.80.10.10:FF:000041">
    <property type="entry name" value="LRR receptor-like serine/threonine-protein kinase ERECTA"/>
    <property type="match status" value="1"/>
</dbReference>
<organism evidence="18 19">
    <name type="scientific">Salvia divinorum</name>
    <name type="common">Maria pastora</name>
    <name type="synonym">Diviner's sage</name>
    <dbReference type="NCBI Taxonomy" id="28513"/>
    <lineage>
        <taxon>Eukaryota</taxon>
        <taxon>Viridiplantae</taxon>
        <taxon>Streptophyta</taxon>
        <taxon>Embryophyta</taxon>
        <taxon>Tracheophyta</taxon>
        <taxon>Spermatophyta</taxon>
        <taxon>Magnoliopsida</taxon>
        <taxon>eudicotyledons</taxon>
        <taxon>Gunneridae</taxon>
        <taxon>Pentapetalae</taxon>
        <taxon>asterids</taxon>
        <taxon>lamiids</taxon>
        <taxon>Lamiales</taxon>
        <taxon>Lamiaceae</taxon>
        <taxon>Nepetoideae</taxon>
        <taxon>Mentheae</taxon>
        <taxon>Salviinae</taxon>
        <taxon>Salvia</taxon>
        <taxon>Salvia subgen. Calosphace</taxon>
    </lineage>
</organism>
<dbReference type="InterPro" id="IPR001611">
    <property type="entry name" value="Leu-rich_rpt"/>
</dbReference>
<evidence type="ECO:0000256" key="4">
    <source>
        <dbReference type="ARBA" id="ARBA00022679"/>
    </source>
</evidence>
<evidence type="ECO:0000256" key="5">
    <source>
        <dbReference type="ARBA" id="ARBA00022692"/>
    </source>
</evidence>
<evidence type="ECO:0000256" key="14">
    <source>
        <dbReference type="PROSITE-ProRule" id="PRU10141"/>
    </source>
</evidence>
<dbReference type="FunFam" id="3.80.10.10:FF:000221">
    <property type="entry name" value="Leucine-rich repeat receptor-like protein kinase PXL1"/>
    <property type="match status" value="1"/>
</dbReference>
<accession>A0ABD1I0I5</accession>
<comment type="subcellular location">
    <subcellularLocation>
        <location evidence="1">Membrane</location>
        <topology evidence="1">Single-pass type I membrane protein</topology>
    </subcellularLocation>
</comment>
<dbReference type="GO" id="GO:0016301">
    <property type="term" value="F:kinase activity"/>
    <property type="evidence" value="ECO:0007669"/>
    <property type="project" value="UniProtKB-KW"/>
</dbReference>
<dbReference type="PANTHER" id="PTHR48056:SF29">
    <property type="entry name" value="RECEPTOR-LIKE PROTEIN KINASE HSL1"/>
    <property type="match status" value="1"/>
</dbReference>